<dbReference type="AlphaFoldDB" id="X1S2D5"/>
<name>X1S2D5_9ZZZZ</name>
<dbReference type="SUPFAM" id="SSF55874">
    <property type="entry name" value="ATPase domain of HSP90 chaperone/DNA topoisomerase II/histidine kinase"/>
    <property type="match status" value="1"/>
</dbReference>
<sequence length="48" mass="5330">EQIPYLIEQLFINLIDNAVKHIVLLHNGEISVDSKVGRGTTFTIILPG</sequence>
<reference evidence="1" key="1">
    <citation type="journal article" date="2014" name="Front. Microbiol.">
        <title>High frequency of phylogenetically diverse reductive dehalogenase-homologous genes in deep subseafloor sedimentary metagenomes.</title>
        <authorList>
            <person name="Kawai M."/>
            <person name="Futagami T."/>
            <person name="Toyoda A."/>
            <person name="Takaki Y."/>
            <person name="Nishi S."/>
            <person name="Hori S."/>
            <person name="Arai W."/>
            <person name="Tsubouchi T."/>
            <person name="Morono Y."/>
            <person name="Uchiyama I."/>
            <person name="Ito T."/>
            <person name="Fujiyama A."/>
            <person name="Inagaki F."/>
            <person name="Takami H."/>
        </authorList>
    </citation>
    <scope>NUCLEOTIDE SEQUENCE</scope>
    <source>
        <strain evidence="1">Expedition CK06-06</strain>
    </source>
</reference>
<protein>
    <recommendedName>
        <fullName evidence="2">Histidine kinase/HSP90-like ATPase domain-containing protein</fullName>
    </recommendedName>
</protein>
<feature type="non-terminal residue" evidence="1">
    <location>
        <position position="1"/>
    </location>
</feature>
<dbReference type="InterPro" id="IPR036890">
    <property type="entry name" value="HATPase_C_sf"/>
</dbReference>
<comment type="caution">
    <text evidence="1">The sequence shown here is derived from an EMBL/GenBank/DDBJ whole genome shotgun (WGS) entry which is preliminary data.</text>
</comment>
<gene>
    <name evidence="1" type="ORF">S12H4_25290</name>
</gene>
<organism evidence="1">
    <name type="scientific">marine sediment metagenome</name>
    <dbReference type="NCBI Taxonomy" id="412755"/>
    <lineage>
        <taxon>unclassified sequences</taxon>
        <taxon>metagenomes</taxon>
        <taxon>ecological metagenomes</taxon>
    </lineage>
</organism>
<dbReference type="EMBL" id="BARW01014101">
    <property type="protein sequence ID" value="GAI73336.1"/>
    <property type="molecule type" value="Genomic_DNA"/>
</dbReference>
<evidence type="ECO:0000313" key="1">
    <source>
        <dbReference type="EMBL" id="GAI73336.1"/>
    </source>
</evidence>
<evidence type="ECO:0008006" key="2">
    <source>
        <dbReference type="Google" id="ProtNLM"/>
    </source>
</evidence>
<proteinExistence type="predicted"/>
<dbReference type="Gene3D" id="3.30.565.10">
    <property type="entry name" value="Histidine kinase-like ATPase, C-terminal domain"/>
    <property type="match status" value="1"/>
</dbReference>
<accession>X1S2D5</accession>